<evidence type="ECO:0000313" key="3">
    <source>
        <dbReference type="Proteomes" id="UP000664534"/>
    </source>
</evidence>
<name>A0A8H3GA69_9LECA</name>
<dbReference type="InterPro" id="IPR036047">
    <property type="entry name" value="F-box-like_dom_sf"/>
</dbReference>
<organism evidence="2 3">
    <name type="scientific">Imshaugia aleurites</name>
    <dbReference type="NCBI Taxonomy" id="172621"/>
    <lineage>
        <taxon>Eukaryota</taxon>
        <taxon>Fungi</taxon>
        <taxon>Dikarya</taxon>
        <taxon>Ascomycota</taxon>
        <taxon>Pezizomycotina</taxon>
        <taxon>Lecanoromycetes</taxon>
        <taxon>OSLEUM clade</taxon>
        <taxon>Lecanoromycetidae</taxon>
        <taxon>Lecanorales</taxon>
        <taxon>Lecanorineae</taxon>
        <taxon>Parmeliaceae</taxon>
        <taxon>Imshaugia</taxon>
    </lineage>
</organism>
<proteinExistence type="predicted"/>
<feature type="domain" description="F-box" evidence="1">
    <location>
        <begin position="16"/>
        <end position="67"/>
    </location>
</feature>
<dbReference type="Proteomes" id="UP000664534">
    <property type="component" value="Unassembled WGS sequence"/>
</dbReference>
<protein>
    <recommendedName>
        <fullName evidence="1">F-box domain-containing protein</fullName>
    </recommendedName>
</protein>
<dbReference type="Gene3D" id="1.20.1280.50">
    <property type="match status" value="1"/>
</dbReference>
<dbReference type="OrthoDB" id="3204049at2759"/>
<dbReference type="Pfam" id="PF12937">
    <property type="entry name" value="F-box-like"/>
    <property type="match status" value="1"/>
</dbReference>
<dbReference type="SUPFAM" id="SSF81383">
    <property type="entry name" value="F-box domain"/>
    <property type="match status" value="1"/>
</dbReference>
<evidence type="ECO:0000313" key="2">
    <source>
        <dbReference type="EMBL" id="CAF9935908.1"/>
    </source>
</evidence>
<accession>A0A8H3GA69</accession>
<gene>
    <name evidence="2" type="ORF">IMSHALPRED_010388</name>
</gene>
<dbReference type="AlphaFoldDB" id="A0A8H3GA69"/>
<comment type="caution">
    <text evidence="2">The sequence shown here is derived from an EMBL/GenBank/DDBJ whole genome shotgun (WGS) entry which is preliminary data.</text>
</comment>
<keyword evidence="3" id="KW-1185">Reference proteome</keyword>
<dbReference type="EMBL" id="CAJPDT010000087">
    <property type="protein sequence ID" value="CAF9935908.1"/>
    <property type="molecule type" value="Genomic_DNA"/>
</dbReference>
<dbReference type="InterPro" id="IPR001810">
    <property type="entry name" value="F-box_dom"/>
</dbReference>
<reference evidence="2" key="1">
    <citation type="submission" date="2021-03" db="EMBL/GenBank/DDBJ databases">
        <authorList>
            <person name="Tagirdzhanova G."/>
        </authorList>
    </citation>
    <scope>NUCLEOTIDE SEQUENCE</scope>
</reference>
<sequence>MADLSRAPLERIRVEPLGLTDLPNEILHQIMGELLPTRFRDSERLALLCRVCKRFRDIVEPLLYRTLTLEVDNESKGVVQTVNPGEGILSSVIDYSKIRRTLTDRPSLSNLVRVLYLSTG</sequence>
<evidence type="ECO:0000259" key="1">
    <source>
        <dbReference type="PROSITE" id="PS50181"/>
    </source>
</evidence>
<dbReference type="PROSITE" id="PS50181">
    <property type="entry name" value="FBOX"/>
    <property type="match status" value="1"/>
</dbReference>